<evidence type="ECO:0000256" key="1">
    <source>
        <dbReference type="SAM" id="Phobius"/>
    </source>
</evidence>
<name>A0A2N9EQH8_FAGSY</name>
<dbReference type="AlphaFoldDB" id="A0A2N9EQH8"/>
<keyword evidence="1" id="KW-0812">Transmembrane</keyword>
<reference evidence="2" key="1">
    <citation type="submission" date="2018-02" db="EMBL/GenBank/DDBJ databases">
        <authorList>
            <person name="Cohen D.B."/>
            <person name="Kent A.D."/>
        </authorList>
    </citation>
    <scope>NUCLEOTIDE SEQUENCE</scope>
</reference>
<dbReference type="EMBL" id="OIVN01000491">
    <property type="protein sequence ID" value="SPC81067.1"/>
    <property type="molecule type" value="Genomic_DNA"/>
</dbReference>
<proteinExistence type="predicted"/>
<keyword evidence="1" id="KW-1133">Transmembrane helix</keyword>
<keyword evidence="1" id="KW-0472">Membrane</keyword>
<evidence type="ECO:0000313" key="2">
    <source>
        <dbReference type="EMBL" id="SPC81067.1"/>
    </source>
</evidence>
<protein>
    <submittedName>
        <fullName evidence="2">Uncharacterized protein</fullName>
    </submittedName>
</protein>
<accession>A0A2N9EQH8</accession>
<organism evidence="2">
    <name type="scientific">Fagus sylvatica</name>
    <name type="common">Beechnut</name>
    <dbReference type="NCBI Taxonomy" id="28930"/>
    <lineage>
        <taxon>Eukaryota</taxon>
        <taxon>Viridiplantae</taxon>
        <taxon>Streptophyta</taxon>
        <taxon>Embryophyta</taxon>
        <taxon>Tracheophyta</taxon>
        <taxon>Spermatophyta</taxon>
        <taxon>Magnoliopsida</taxon>
        <taxon>eudicotyledons</taxon>
        <taxon>Gunneridae</taxon>
        <taxon>Pentapetalae</taxon>
        <taxon>rosids</taxon>
        <taxon>fabids</taxon>
        <taxon>Fagales</taxon>
        <taxon>Fagaceae</taxon>
        <taxon>Fagus</taxon>
    </lineage>
</organism>
<sequence length="144" mass="15722">MLSGGGAVIAVVVVKRAQMGQFDGRGGYHLRAHLADRLRSRFGPIDFVFLCSLGPIHFVEAESGTDTESFKIDAGAARTDRRRPRSRPDEAGENILTLIGFLFLCSLSWLICGGRWWVAGWVSGWVAVAGRGGFGWLEVVSVWV</sequence>
<gene>
    <name evidence="2" type="ORF">FSB_LOCUS8949</name>
</gene>
<feature type="transmembrane region" description="Helical" evidence="1">
    <location>
        <begin position="95"/>
        <end position="118"/>
    </location>
</feature>